<evidence type="ECO:0000313" key="2">
    <source>
        <dbReference type="EMBL" id="KAK8959342.1"/>
    </source>
</evidence>
<name>A0ABR2M5D3_9ASPA</name>
<dbReference type="EMBL" id="JBBWWR010000012">
    <property type="protein sequence ID" value="KAK8959342.1"/>
    <property type="molecule type" value="Genomic_DNA"/>
</dbReference>
<gene>
    <name evidence="2" type="ORF">KSP40_PGU022096</name>
</gene>
<keyword evidence="1" id="KW-0175">Coiled coil</keyword>
<evidence type="ECO:0000313" key="3">
    <source>
        <dbReference type="Proteomes" id="UP001412067"/>
    </source>
</evidence>
<dbReference type="Proteomes" id="UP001412067">
    <property type="component" value="Unassembled WGS sequence"/>
</dbReference>
<evidence type="ECO:0000256" key="1">
    <source>
        <dbReference type="SAM" id="Coils"/>
    </source>
</evidence>
<protein>
    <submittedName>
        <fullName evidence="2">Uncharacterized protein</fullName>
    </submittedName>
</protein>
<feature type="coiled-coil region" evidence="1">
    <location>
        <begin position="281"/>
        <end position="308"/>
    </location>
</feature>
<organism evidence="2 3">
    <name type="scientific">Platanthera guangdongensis</name>
    <dbReference type="NCBI Taxonomy" id="2320717"/>
    <lineage>
        <taxon>Eukaryota</taxon>
        <taxon>Viridiplantae</taxon>
        <taxon>Streptophyta</taxon>
        <taxon>Embryophyta</taxon>
        <taxon>Tracheophyta</taxon>
        <taxon>Spermatophyta</taxon>
        <taxon>Magnoliopsida</taxon>
        <taxon>Liliopsida</taxon>
        <taxon>Asparagales</taxon>
        <taxon>Orchidaceae</taxon>
        <taxon>Orchidoideae</taxon>
        <taxon>Orchideae</taxon>
        <taxon>Orchidinae</taxon>
        <taxon>Platanthera</taxon>
    </lineage>
</organism>
<reference evidence="2 3" key="1">
    <citation type="journal article" date="2022" name="Nat. Plants">
        <title>Genomes of leafy and leafless Platanthera orchids illuminate the evolution of mycoheterotrophy.</title>
        <authorList>
            <person name="Li M.H."/>
            <person name="Liu K.W."/>
            <person name="Li Z."/>
            <person name="Lu H.C."/>
            <person name="Ye Q.L."/>
            <person name="Zhang D."/>
            <person name="Wang J.Y."/>
            <person name="Li Y.F."/>
            <person name="Zhong Z.M."/>
            <person name="Liu X."/>
            <person name="Yu X."/>
            <person name="Liu D.K."/>
            <person name="Tu X.D."/>
            <person name="Liu B."/>
            <person name="Hao Y."/>
            <person name="Liao X.Y."/>
            <person name="Jiang Y.T."/>
            <person name="Sun W.H."/>
            <person name="Chen J."/>
            <person name="Chen Y.Q."/>
            <person name="Ai Y."/>
            <person name="Zhai J.W."/>
            <person name="Wu S.S."/>
            <person name="Zhou Z."/>
            <person name="Hsiao Y.Y."/>
            <person name="Wu W.L."/>
            <person name="Chen Y.Y."/>
            <person name="Lin Y.F."/>
            <person name="Hsu J.L."/>
            <person name="Li C.Y."/>
            <person name="Wang Z.W."/>
            <person name="Zhao X."/>
            <person name="Zhong W.Y."/>
            <person name="Ma X.K."/>
            <person name="Ma L."/>
            <person name="Huang J."/>
            <person name="Chen G.Z."/>
            <person name="Huang M.Z."/>
            <person name="Huang L."/>
            <person name="Peng D.H."/>
            <person name="Luo Y.B."/>
            <person name="Zou S.Q."/>
            <person name="Chen S.P."/>
            <person name="Lan S."/>
            <person name="Tsai W.C."/>
            <person name="Van de Peer Y."/>
            <person name="Liu Z.J."/>
        </authorList>
    </citation>
    <scope>NUCLEOTIDE SEQUENCE [LARGE SCALE GENOMIC DNA]</scope>
    <source>
        <strain evidence="2">Lor288</strain>
    </source>
</reference>
<proteinExistence type="predicted"/>
<accession>A0ABR2M5D3</accession>
<sequence>MGRTSGSAIQSFSSPDSMTFIASSPLQNLHRARPVSAIHLSKVLDAAMDAKKISKKLAMHTICPSTAEERNSFCNFIRCYLDSTVLLLDAFNNMQLRLENILGFLSSIPIGQHCLVGEQEQIRNALRRAADALESGCLRDKRHTIKTEKFLSLLRTSGEKLNMAHRGTNGCISPELNKALSASWKMSVLAIVELSSATCFKSRSTNLQLPPNTVEHNQEPWTAKRDELNEKINVFRKKTDERVSMEELNAANIAAETLLKLISLQKGSGRIIRQIAIKTMVEEFQRRKDQLEKTLPQIEDKIRELYMLISGLRMSMLELLSEAQKEEDTNPAKRRVARNLIQVKKKLTKRTSSLAKLGSRLQFIKKERGKSISI</sequence>
<comment type="caution">
    <text evidence="2">The sequence shown here is derived from an EMBL/GenBank/DDBJ whole genome shotgun (WGS) entry which is preliminary data.</text>
</comment>
<keyword evidence="3" id="KW-1185">Reference proteome</keyword>